<evidence type="ECO:0000256" key="4">
    <source>
        <dbReference type="ARBA" id="ARBA00012895"/>
    </source>
</evidence>
<protein>
    <recommendedName>
        <fullName evidence="4">DNA topoisomerase (ATP-hydrolyzing)</fullName>
        <ecNumber evidence="4">5.6.2.2</ecNumber>
    </recommendedName>
</protein>
<keyword evidence="13" id="KW-1185">Reference proteome</keyword>
<reference evidence="14" key="1">
    <citation type="submission" date="2025-08" db="UniProtKB">
        <authorList>
            <consortium name="RefSeq"/>
        </authorList>
    </citation>
    <scope>IDENTIFICATION</scope>
    <source>
        <tissue evidence="14">Whole Larva</tissue>
    </source>
</reference>
<dbReference type="EC" id="5.6.2.2" evidence="4"/>
<dbReference type="InterPro" id="IPR013049">
    <property type="entry name" value="Spo11/TopoVI_A_N"/>
</dbReference>
<evidence type="ECO:0000259" key="11">
    <source>
        <dbReference type="Pfam" id="PF04406"/>
    </source>
</evidence>
<evidence type="ECO:0000313" key="14">
    <source>
        <dbReference type="RefSeq" id="XP_017769371.1"/>
    </source>
</evidence>
<dbReference type="PROSITE" id="PS52041">
    <property type="entry name" value="TOPO_IIB"/>
    <property type="match status" value="1"/>
</dbReference>
<dbReference type="InterPro" id="IPR036388">
    <property type="entry name" value="WH-like_DNA-bd_sf"/>
</dbReference>
<evidence type="ECO:0000256" key="1">
    <source>
        <dbReference type="ARBA" id="ARBA00000185"/>
    </source>
</evidence>
<dbReference type="SUPFAM" id="SSF56726">
    <property type="entry name" value="DNA topoisomerase IV, alpha subunit"/>
    <property type="match status" value="1"/>
</dbReference>
<keyword evidence="8 10" id="KW-0238">DNA-binding</keyword>
<sequence>MDKFLEAKDLSQSNKTIPDCIISPMYTFSENYIDLNEAFTNVEIFILKVNAEMDLQEDEESLIDYVNAQMSDVKKHRITSKNNLKIDFQITDKKLQASIDSMLNDKEMVYTSCDFIEYKDNTNLILRKIINIFSALCNRVLKNEKLELTWQKPNYWKDVDYLDNILVCNKPNSMTHTKLNNTRSKARFTIMIYLLKKIYNLLMVDSHINQREIYYQIINYVSSSNQVFSAIDTVSALLKEGTYDLKILSTSKGLAFGNLKIIMKDGEVIKYNKKGGTLIPNIVKNIKDIEASAFFILVVEKDAVFQKLSQENISQKIGRPFILITGKGYPDFSTRLFLKILWKLLSIPIFILADCDPYGIEIMLCYKYGSLSLHMFEELAVPNARWLGVHPSELNLLNIACKKMTENDMRKIRSIAKRSYMRSEPRIGEELKLLLKKRQKAEIEGLIKSNNFLSNFYLPNKLYTKDFM</sequence>
<dbReference type="PANTHER" id="PTHR10848">
    <property type="entry name" value="MEIOTIC RECOMBINATION PROTEIN SPO11"/>
    <property type="match status" value="1"/>
</dbReference>
<dbReference type="PANTHER" id="PTHR10848:SF0">
    <property type="entry name" value="MEIOTIC RECOMBINATION PROTEIN SPO11"/>
    <property type="match status" value="1"/>
</dbReference>
<organism evidence="13 14">
    <name type="scientific">Nicrophorus vespilloides</name>
    <name type="common">Boreal carrion beetle</name>
    <dbReference type="NCBI Taxonomy" id="110193"/>
    <lineage>
        <taxon>Eukaryota</taxon>
        <taxon>Metazoa</taxon>
        <taxon>Ecdysozoa</taxon>
        <taxon>Arthropoda</taxon>
        <taxon>Hexapoda</taxon>
        <taxon>Insecta</taxon>
        <taxon>Pterygota</taxon>
        <taxon>Neoptera</taxon>
        <taxon>Endopterygota</taxon>
        <taxon>Coleoptera</taxon>
        <taxon>Polyphaga</taxon>
        <taxon>Staphyliniformia</taxon>
        <taxon>Silphidae</taxon>
        <taxon>Nicrophorinae</taxon>
        <taxon>Nicrophorus</taxon>
    </lineage>
</organism>
<dbReference type="InterPro" id="IPR034136">
    <property type="entry name" value="TOPRIM_Topo6A/Spo11"/>
</dbReference>
<feature type="domain" description="Spo11/DNA topoisomerase VI subunit A N-terminal" evidence="11">
    <location>
        <begin position="187"/>
        <end position="247"/>
    </location>
</feature>
<dbReference type="PRINTS" id="PR01550">
    <property type="entry name" value="TOP6AFAMILY"/>
</dbReference>
<evidence type="ECO:0000256" key="2">
    <source>
        <dbReference type="ARBA" id="ARBA00001946"/>
    </source>
</evidence>
<dbReference type="InterPro" id="IPR036078">
    <property type="entry name" value="Spo11/TopoVI_A_sf"/>
</dbReference>
<comment type="catalytic activity">
    <reaction evidence="1 10">
        <text>ATP-dependent breakage, passage and rejoining of double-stranded DNA.</text>
        <dbReference type="EC" id="5.6.2.2"/>
    </reaction>
</comment>
<feature type="domain" description="Topoisomerase 6 subunit A/Spo11 TOPRIM" evidence="12">
    <location>
        <begin position="295"/>
        <end position="462"/>
    </location>
</feature>
<gene>
    <name evidence="14" type="primary">LOC108557388</name>
</gene>
<keyword evidence="6" id="KW-0460">Magnesium</keyword>
<keyword evidence="9 10" id="KW-0413">Isomerase</keyword>
<feature type="active site" description="O-(5'-phospho-DNA)-tyrosine intermediate" evidence="10">
    <location>
        <position position="215"/>
    </location>
</feature>
<keyword evidence="5" id="KW-0479">Metal-binding</keyword>
<comment type="cofactor">
    <cofactor evidence="2">
        <name>Mg(2+)</name>
        <dbReference type="ChEBI" id="CHEBI:18420"/>
    </cofactor>
</comment>
<dbReference type="Pfam" id="PF21180">
    <property type="entry name" value="TOP6A-Spo11_Toprim"/>
    <property type="match status" value="1"/>
</dbReference>
<name>A0ABM1M471_NICVS</name>
<evidence type="ECO:0000256" key="6">
    <source>
        <dbReference type="ARBA" id="ARBA00022842"/>
    </source>
</evidence>
<dbReference type="Gene3D" id="1.10.10.10">
    <property type="entry name" value="Winged helix-like DNA-binding domain superfamily/Winged helix DNA-binding domain"/>
    <property type="match status" value="1"/>
</dbReference>
<evidence type="ECO:0000256" key="8">
    <source>
        <dbReference type="ARBA" id="ARBA00023125"/>
    </source>
</evidence>
<accession>A0ABM1M471</accession>
<dbReference type="Proteomes" id="UP000695000">
    <property type="component" value="Unplaced"/>
</dbReference>
<proteinExistence type="inferred from homology"/>
<dbReference type="GeneID" id="108557388"/>
<evidence type="ECO:0000256" key="5">
    <source>
        <dbReference type="ARBA" id="ARBA00022723"/>
    </source>
</evidence>
<evidence type="ECO:0000256" key="10">
    <source>
        <dbReference type="PROSITE-ProRule" id="PRU01385"/>
    </source>
</evidence>
<dbReference type="Pfam" id="PF04406">
    <property type="entry name" value="TP6A_N"/>
    <property type="match status" value="1"/>
</dbReference>
<comment type="similarity">
    <text evidence="3 10">Belongs to the TOP6A family.</text>
</comment>
<evidence type="ECO:0000256" key="9">
    <source>
        <dbReference type="ARBA" id="ARBA00023235"/>
    </source>
</evidence>
<dbReference type="Gene3D" id="3.40.1360.10">
    <property type="match status" value="1"/>
</dbReference>
<dbReference type="CDD" id="cd00223">
    <property type="entry name" value="TOPRIM_TopoIIB_SPO"/>
    <property type="match status" value="1"/>
</dbReference>
<keyword evidence="7 10" id="KW-0799">Topoisomerase</keyword>
<evidence type="ECO:0000313" key="13">
    <source>
        <dbReference type="Proteomes" id="UP000695000"/>
    </source>
</evidence>
<dbReference type="RefSeq" id="XP_017769371.1">
    <property type="nucleotide sequence ID" value="XM_017913882.1"/>
</dbReference>
<evidence type="ECO:0000256" key="3">
    <source>
        <dbReference type="ARBA" id="ARBA00006559"/>
    </source>
</evidence>
<dbReference type="InterPro" id="IPR002815">
    <property type="entry name" value="Spo11/TopoVI_A"/>
</dbReference>
<evidence type="ECO:0000256" key="7">
    <source>
        <dbReference type="ARBA" id="ARBA00023029"/>
    </source>
</evidence>
<evidence type="ECO:0000259" key="12">
    <source>
        <dbReference type="Pfam" id="PF21180"/>
    </source>
</evidence>